<evidence type="ECO:0000313" key="1">
    <source>
        <dbReference type="EMBL" id="MBS3018906.1"/>
    </source>
</evidence>
<proteinExistence type="predicted"/>
<comment type="caution">
    <text evidence="1">The sequence shown here is derived from an EMBL/GenBank/DDBJ whole genome shotgun (WGS) entry which is preliminary data.</text>
</comment>
<name>A0ABS5LRR5_9BURK</name>
<protein>
    <submittedName>
        <fullName evidence="1">Uncharacterized protein</fullName>
    </submittedName>
</protein>
<dbReference type="Proteomes" id="UP001647436">
    <property type="component" value="Unassembled WGS sequence"/>
</dbReference>
<reference evidence="1 2" key="1">
    <citation type="submission" date="2020-03" db="EMBL/GenBank/DDBJ databases">
        <title>The role of nitrogen metabolism on polyethylene biodegradation.</title>
        <authorList>
            <person name="Peixoto J."/>
            <person name="Vizzotto C.S."/>
            <person name="Ramos A."/>
            <person name="Alves G."/>
            <person name="Steindorff A."/>
            <person name="Kruger R."/>
        </authorList>
    </citation>
    <scope>NUCLEOTIDE SEQUENCE [LARGE SCALE GENOMIC DNA]</scope>
    <source>
        <strain evidence="1 2">PE63</strain>
    </source>
</reference>
<evidence type="ECO:0000313" key="2">
    <source>
        <dbReference type="Proteomes" id="UP001647436"/>
    </source>
</evidence>
<dbReference type="EMBL" id="JAANES010000001">
    <property type="protein sequence ID" value="MBS3018906.1"/>
    <property type="molecule type" value="Genomic_DNA"/>
</dbReference>
<gene>
    <name evidence="1" type="ORF">DJFAAGMI_01641</name>
</gene>
<sequence length="98" mass="10962">MNAKILILREFGRLKVPIGIANKASGSICLYHEHPSSSDERTVPVLHILDGSSALPAKRRKLFEPRITYMGSGTIKFSGLEYVDGAWYAQEWSCDFDC</sequence>
<accession>A0ABS5LRR5</accession>
<keyword evidence="2" id="KW-1185">Reference proteome</keyword>
<dbReference type="RefSeq" id="WP_211456663.1">
    <property type="nucleotide sequence ID" value="NZ_JAANES010000001.1"/>
</dbReference>
<organism evidence="1 2">
    <name type="scientific">Comamonas brasiliensis</name>
    <dbReference type="NCBI Taxonomy" id="1812482"/>
    <lineage>
        <taxon>Bacteria</taxon>
        <taxon>Pseudomonadati</taxon>
        <taxon>Pseudomonadota</taxon>
        <taxon>Betaproteobacteria</taxon>
        <taxon>Burkholderiales</taxon>
        <taxon>Comamonadaceae</taxon>
        <taxon>Comamonas</taxon>
    </lineage>
</organism>